<dbReference type="InterPro" id="IPR027266">
    <property type="entry name" value="TrmE/GcvT-like"/>
</dbReference>
<dbReference type="STRING" id="100787.A0A0G4MN20"/>
<organism evidence="6 7">
    <name type="scientific">Verticillium longisporum</name>
    <name type="common">Verticillium dahliae var. longisporum</name>
    <dbReference type="NCBI Taxonomy" id="100787"/>
    <lineage>
        <taxon>Eukaryota</taxon>
        <taxon>Fungi</taxon>
        <taxon>Dikarya</taxon>
        <taxon>Ascomycota</taxon>
        <taxon>Pezizomycotina</taxon>
        <taxon>Sordariomycetes</taxon>
        <taxon>Hypocreomycetidae</taxon>
        <taxon>Glomerellales</taxon>
        <taxon>Plectosphaerellaceae</taxon>
        <taxon>Verticillium</taxon>
    </lineage>
</organism>
<feature type="domain" description="G" evidence="3">
    <location>
        <begin position="282"/>
        <end position="408"/>
    </location>
</feature>
<evidence type="ECO:0000259" key="4">
    <source>
        <dbReference type="Pfam" id="PF10396"/>
    </source>
</evidence>
<evidence type="ECO:0000259" key="3">
    <source>
        <dbReference type="Pfam" id="PF01926"/>
    </source>
</evidence>
<dbReference type="Gene3D" id="3.30.1360.120">
    <property type="entry name" value="Probable tRNA modification gtpase trme, domain 1"/>
    <property type="match status" value="1"/>
</dbReference>
<keyword evidence="7" id="KW-1185">Reference proteome</keyword>
<keyword evidence="1" id="KW-0547">Nucleotide-binding</keyword>
<dbReference type="SUPFAM" id="SSF116878">
    <property type="entry name" value="TrmE connector domain"/>
    <property type="match status" value="1"/>
</dbReference>
<dbReference type="InterPro" id="IPR031168">
    <property type="entry name" value="G_TrmE"/>
</dbReference>
<dbReference type="InterPro" id="IPR027368">
    <property type="entry name" value="MnmE_dom2"/>
</dbReference>
<accession>A0A0G4MN20</accession>
<gene>
    <name evidence="6" type="ORF">BN1708_001265</name>
</gene>
<dbReference type="GO" id="GO:0003924">
    <property type="term" value="F:GTPase activity"/>
    <property type="evidence" value="ECO:0007669"/>
    <property type="project" value="InterPro"/>
</dbReference>
<evidence type="ECO:0008006" key="8">
    <source>
        <dbReference type="Google" id="ProtNLM"/>
    </source>
</evidence>
<dbReference type="Pfam" id="PF01926">
    <property type="entry name" value="MMR_HSR1"/>
    <property type="match status" value="1"/>
</dbReference>
<dbReference type="InterPro" id="IPR018948">
    <property type="entry name" value="GTP-bd_TrmE_N"/>
</dbReference>
<dbReference type="GO" id="GO:0030488">
    <property type="term" value="P:tRNA methylation"/>
    <property type="evidence" value="ECO:0007669"/>
    <property type="project" value="TreeGrafter"/>
</dbReference>
<dbReference type="GO" id="GO:0002098">
    <property type="term" value="P:tRNA wobble uridine modification"/>
    <property type="evidence" value="ECO:0007669"/>
    <property type="project" value="TreeGrafter"/>
</dbReference>
<keyword evidence="2" id="KW-0342">GTP-binding</keyword>
<dbReference type="EMBL" id="CVQH01023638">
    <property type="protein sequence ID" value="CRK35626.1"/>
    <property type="molecule type" value="Genomic_DNA"/>
</dbReference>
<evidence type="ECO:0000256" key="1">
    <source>
        <dbReference type="ARBA" id="ARBA00022741"/>
    </source>
</evidence>
<evidence type="ECO:0000313" key="7">
    <source>
        <dbReference type="Proteomes" id="UP000044602"/>
    </source>
</evidence>
<dbReference type="PANTHER" id="PTHR42714">
    <property type="entry name" value="TRNA MODIFICATION GTPASE GTPBP3"/>
    <property type="match status" value="1"/>
</dbReference>
<evidence type="ECO:0000256" key="2">
    <source>
        <dbReference type="ARBA" id="ARBA00023134"/>
    </source>
</evidence>
<dbReference type="InterPro" id="IPR025867">
    <property type="entry name" value="MnmE_helical"/>
</dbReference>
<reference evidence="7" key="1">
    <citation type="submission" date="2015-05" db="EMBL/GenBank/DDBJ databases">
        <authorList>
            <person name="Fogelqvist Johan"/>
        </authorList>
    </citation>
    <scope>NUCLEOTIDE SEQUENCE [LARGE SCALE GENOMIC DNA]</scope>
</reference>
<dbReference type="HAMAP" id="MF_00379">
    <property type="entry name" value="GTPase_MnmE"/>
    <property type="match status" value="1"/>
</dbReference>
<dbReference type="InterPro" id="IPR006073">
    <property type="entry name" value="GTP-bd"/>
</dbReference>
<protein>
    <recommendedName>
        <fullName evidence="8">TrmE-type G domain-containing protein</fullName>
    </recommendedName>
</protein>
<sequence>MNLSFSSRQSRCLIFPANAHHRPAGAASRPDSDPVFTAVASRQQLHLQQHLQLELRHNKLCGARLVSPSPSFSPEPPLHCIYRQLCPSRALPPPRQATVRTLYDPSAPPTANVLDPSALILYFAGPRTVTGDDVLELHVHGGQATVKAVLAAIPRCASPSAIVRYAEPGEFTRRAFLNDRLDLTQVESLGDTLAADTEQQRLAAVRGSSGALGRTYEEWRATLLAARAELEALIDFSEDQHFDESPAELLRNVSGLVVEILEGIRRHEAAGAPSELLRSGIRIALLGPPNVGKSSLMNLVIGREASIVSGEAGTTRDIVEASLDIRGFLCLFADTAGFRGEASLESGGSVGAVEREGIRRAKQKALDSHIVVVLAAVEPTPDGHAIVYDAETVELAAQAQAAILVVNKRDAVDAATFSSLLESFHAEIGRATPALRDRQLLDQCGAWLDEYMAIAEAGNQQDPDVVLAAEHLRYAAECLAKITGRGEGGDVEEVLGVIFEKFCVGK</sequence>
<dbReference type="PANTHER" id="PTHR42714:SF2">
    <property type="entry name" value="TRNA MODIFICATION GTPASE GTPBP3, MITOCHONDRIAL"/>
    <property type="match status" value="1"/>
</dbReference>
<dbReference type="InterPro" id="IPR004520">
    <property type="entry name" value="GTPase_MnmE"/>
</dbReference>
<dbReference type="Gene3D" id="1.20.120.430">
    <property type="entry name" value="tRNA modification GTPase MnmE domain 2"/>
    <property type="match status" value="1"/>
</dbReference>
<proteinExistence type="inferred from homology"/>
<dbReference type="Gene3D" id="3.40.50.300">
    <property type="entry name" value="P-loop containing nucleotide triphosphate hydrolases"/>
    <property type="match status" value="1"/>
</dbReference>
<dbReference type="Pfam" id="PF10396">
    <property type="entry name" value="TrmE_N"/>
    <property type="match status" value="1"/>
</dbReference>
<dbReference type="Proteomes" id="UP000044602">
    <property type="component" value="Unassembled WGS sequence"/>
</dbReference>
<dbReference type="AlphaFoldDB" id="A0A0G4MN20"/>
<dbReference type="InterPro" id="IPR027417">
    <property type="entry name" value="P-loop_NTPase"/>
</dbReference>
<name>A0A0G4MN20_VERLO</name>
<feature type="domain" description="MnmE helical" evidence="5">
    <location>
        <begin position="183"/>
        <end position="503"/>
    </location>
</feature>
<evidence type="ECO:0000259" key="5">
    <source>
        <dbReference type="Pfam" id="PF12631"/>
    </source>
</evidence>
<dbReference type="CDD" id="cd14858">
    <property type="entry name" value="TrmE_N"/>
    <property type="match status" value="1"/>
</dbReference>
<dbReference type="Pfam" id="PF12631">
    <property type="entry name" value="MnmE_helical"/>
    <property type="match status" value="1"/>
</dbReference>
<evidence type="ECO:0000313" key="6">
    <source>
        <dbReference type="EMBL" id="CRK35626.1"/>
    </source>
</evidence>
<feature type="domain" description="GTP-binding protein TrmE N-terminal" evidence="4">
    <location>
        <begin position="82"/>
        <end position="180"/>
    </location>
</feature>
<dbReference type="GO" id="GO:0005739">
    <property type="term" value="C:mitochondrion"/>
    <property type="evidence" value="ECO:0007669"/>
    <property type="project" value="TreeGrafter"/>
</dbReference>
<dbReference type="CDD" id="cd04164">
    <property type="entry name" value="trmE"/>
    <property type="match status" value="1"/>
</dbReference>
<dbReference type="GO" id="GO:0005525">
    <property type="term" value="F:GTP binding"/>
    <property type="evidence" value="ECO:0007669"/>
    <property type="project" value="UniProtKB-KW"/>
</dbReference>
<dbReference type="SUPFAM" id="SSF52540">
    <property type="entry name" value="P-loop containing nucleoside triphosphate hydrolases"/>
    <property type="match status" value="1"/>
</dbReference>